<protein>
    <submittedName>
        <fullName evidence="3">NYN domain-containing protein</fullName>
    </submittedName>
</protein>
<comment type="caution">
    <text evidence="3">The sequence shown here is derived from an EMBL/GenBank/DDBJ whole genome shotgun (WGS) entry which is preliminary data.</text>
</comment>
<feature type="region of interest" description="Disordered" evidence="1">
    <location>
        <begin position="186"/>
        <end position="280"/>
    </location>
</feature>
<keyword evidence="4" id="KW-1185">Reference proteome</keyword>
<dbReference type="EMBL" id="JAPFQL010000097">
    <property type="protein sequence ID" value="MDC5698966.1"/>
    <property type="molecule type" value="Genomic_DNA"/>
</dbReference>
<accession>A0ABT5GLQ6</accession>
<dbReference type="Gene3D" id="3.40.50.1010">
    <property type="entry name" value="5'-nuclease"/>
    <property type="match status" value="1"/>
</dbReference>
<sequence length="364" mass="38746">MRSHCALYVDAGYLLAAAATRVTGTSLRGSVVISYPDLVSRLVEQAEALSGLPLLRVNWYDSGNRPGGAPDATQDSIGMLPRVKLRLGRTSPHGEQKGVDLRIGLDLAAHGRNHVVDTMYLVSGDDDLSEAVEEAQSHGAQVVILAVPDSKGRAHAVSNHLIRESDGLELVDPETIDDTIRPRQLQAETSASLSPEAAGVVVPLPGPRSAPRPEASAPDAPAAASAHAATQADSHPDRPTPAILAHSRPQPATGAGGAGGPAAGGSKVAWSSSSEHPALRPHTLSPAMLEMIDDVCRGVVSAWRATATKEDRRRVMSERPFIPSDLDRTLLTDLSARLDVYDIPDEIRYRLREQFWDAVDELGR</sequence>
<dbReference type="Pfam" id="PF01936">
    <property type="entry name" value="NYN"/>
    <property type="match status" value="1"/>
</dbReference>
<reference evidence="3 4" key="1">
    <citation type="submission" date="2022-11" db="EMBL/GenBank/DDBJ databases">
        <title>Anaerobic phenanthrene biodegradation by a DNRA strain PheN6.</title>
        <authorList>
            <person name="Zhang Z."/>
        </authorList>
    </citation>
    <scope>NUCLEOTIDE SEQUENCE [LARGE SCALE GENOMIC DNA]</scope>
    <source>
        <strain evidence="3 4">PheN6</strain>
    </source>
</reference>
<feature type="compositionally biased region" description="Gly residues" evidence="1">
    <location>
        <begin position="254"/>
        <end position="263"/>
    </location>
</feature>
<evidence type="ECO:0000313" key="4">
    <source>
        <dbReference type="Proteomes" id="UP001150259"/>
    </source>
</evidence>
<dbReference type="RefSeq" id="WP_272463524.1">
    <property type="nucleotide sequence ID" value="NZ_JAPFQL010000097.1"/>
</dbReference>
<evidence type="ECO:0000256" key="1">
    <source>
        <dbReference type="SAM" id="MobiDB-lite"/>
    </source>
</evidence>
<dbReference type="InterPro" id="IPR021139">
    <property type="entry name" value="NYN"/>
</dbReference>
<evidence type="ECO:0000313" key="3">
    <source>
        <dbReference type="EMBL" id="MDC5698966.1"/>
    </source>
</evidence>
<evidence type="ECO:0000259" key="2">
    <source>
        <dbReference type="Pfam" id="PF01936"/>
    </source>
</evidence>
<feature type="domain" description="NYN" evidence="2">
    <location>
        <begin position="33"/>
        <end position="159"/>
    </location>
</feature>
<gene>
    <name evidence="3" type="ORF">OO014_17065</name>
</gene>
<proteinExistence type="predicted"/>
<name>A0ABT5GLQ6_9MICO</name>
<feature type="compositionally biased region" description="Low complexity" evidence="1">
    <location>
        <begin position="211"/>
        <end position="233"/>
    </location>
</feature>
<organism evidence="3 4">
    <name type="scientific">Intrasporangium calvum</name>
    <dbReference type="NCBI Taxonomy" id="53358"/>
    <lineage>
        <taxon>Bacteria</taxon>
        <taxon>Bacillati</taxon>
        <taxon>Actinomycetota</taxon>
        <taxon>Actinomycetes</taxon>
        <taxon>Micrococcales</taxon>
        <taxon>Intrasporangiaceae</taxon>
        <taxon>Intrasporangium</taxon>
    </lineage>
</organism>
<dbReference type="Proteomes" id="UP001150259">
    <property type="component" value="Unassembled WGS sequence"/>
</dbReference>